<accession>H5STB6</accession>
<dbReference type="InterPro" id="IPR013785">
    <property type="entry name" value="Aldolase_TIM"/>
</dbReference>
<evidence type="ECO:0000256" key="2">
    <source>
        <dbReference type="ARBA" id="ARBA00004725"/>
    </source>
</evidence>
<reference evidence="8" key="2">
    <citation type="journal article" date="2012" name="PLoS ONE">
        <title>A Deeply Branching Thermophilic Bacterium with an Ancient Acetyl-CoA Pathway Dominates a Subsurface Ecosystem.</title>
        <authorList>
            <person name="Takami H."/>
            <person name="Noguchi H."/>
            <person name="Takaki Y."/>
            <person name="Uchiyama I."/>
            <person name="Toyoda A."/>
            <person name="Nishi S."/>
            <person name="Chee G.-J."/>
            <person name="Arai W."/>
            <person name="Nunoura T."/>
            <person name="Itoh T."/>
            <person name="Hattori M."/>
            <person name="Takai K."/>
        </authorList>
    </citation>
    <scope>NUCLEOTIDE SEQUENCE</scope>
</reference>
<keyword evidence="5" id="KW-0665">Pyrimidine biosynthesis</keyword>
<dbReference type="InterPro" id="IPR050074">
    <property type="entry name" value="DHO_dehydrogenase"/>
</dbReference>
<dbReference type="GO" id="GO:0004152">
    <property type="term" value="F:dihydroorotate dehydrogenase activity"/>
    <property type="evidence" value="ECO:0007669"/>
    <property type="project" value="InterPro"/>
</dbReference>
<organism evidence="8">
    <name type="scientific">Acetithermum autotrophicum</name>
    <dbReference type="NCBI Taxonomy" id="1446466"/>
    <lineage>
        <taxon>Bacteria</taxon>
        <taxon>Candidatus Bipolaricaulota</taxon>
        <taxon>Candidatus Acetithermum</taxon>
    </lineage>
</organism>
<feature type="domain" description="Dihydroorotate dehydrogenase catalytic" evidence="7">
    <location>
        <begin position="8"/>
        <end position="295"/>
    </location>
</feature>
<keyword evidence="6" id="KW-0560">Oxidoreductase</keyword>
<dbReference type="PANTHER" id="PTHR48109:SF1">
    <property type="entry name" value="DIHYDROOROTATE DEHYDROGENASE (FUMARATE)"/>
    <property type="match status" value="1"/>
</dbReference>
<dbReference type="PANTHER" id="PTHR48109">
    <property type="entry name" value="DIHYDROOROTATE DEHYDROGENASE (QUINONE), MITOCHONDRIAL-RELATED"/>
    <property type="match status" value="1"/>
</dbReference>
<evidence type="ECO:0000256" key="6">
    <source>
        <dbReference type="ARBA" id="ARBA00023002"/>
    </source>
</evidence>
<dbReference type="InterPro" id="IPR005720">
    <property type="entry name" value="Dihydroorotate_DH_cat"/>
</dbReference>
<dbReference type="Pfam" id="PF01180">
    <property type="entry name" value="DHO_dh"/>
    <property type="match status" value="1"/>
</dbReference>
<proteinExistence type="predicted"/>
<reference evidence="8" key="1">
    <citation type="journal article" date="2005" name="Environ. Microbiol.">
        <title>Genetic and functional properties of uncultivated thermophilic crenarchaeotes from a subsurface gold mine as revealed by analysis of genome fragments.</title>
        <authorList>
            <person name="Nunoura T."/>
            <person name="Hirayama H."/>
            <person name="Takami H."/>
            <person name="Oida H."/>
            <person name="Nishi S."/>
            <person name="Shimamura S."/>
            <person name="Suzuki Y."/>
            <person name="Inagaki F."/>
            <person name="Takai K."/>
            <person name="Nealson K.H."/>
            <person name="Horikoshi K."/>
        </authorList>
    </citation>
    <scope>NUCLEOTIDE SEQUENCE</scope>
</reference>
<dbReference type="EMBL" id="AP011803">
    <property type="protein sequence ID" value="BAL59766.1"/>
    <property type="molecule type" value="Genomic_DNA"/>
</dbReference>
<evidence type="ECO:0000256" key="5">
    <source>
        <dbReference type="ARBA" id="ARBA00022975"/>
    </source>
</evidence>
<keyword evidence="4" id="KW-0288">FMN</keyword>
<dbReference type="SUPFAM" id="SSF51395">
    <property type="entry name" value="FMN-linked oxidoreductases"/>
    <property type="match status" value="1"/>
</dbReference>
<evidence type="ECO:0000256" key="4">
    <source>
        <dbReference type="ARBA" id="ARBA00022643"/>
    </source>
</evidence>
<evidence type="ECO:0000256" key="3">
    <source>
        <dbReference type="ARBA" id="ARBA00022630"/>
    </source>
</evidence>
<dbReference type="PIRSF" id="PIRSF000164">
    <property type="entry name" value="DHO_oxidase"/>
    <property type="match status" value="1"/>
</dbReference>
<dbReference type="AlphaFoldDB" id="H5STB6"/>
<dbReference type="GO" id="GO:0006207">
    <property type="term" value="P:'de novo' pyrimidine nucleobase biosynthetic process"/>
    <property type="evidence" value="ECO:0007669"/>
    <property type="project" value="TreeGrafter"/>
</dbReference>
<comment type="pathway">
    <text evidence="2">Pyrimidine metabolism; UMP biosynthesis via de novo pathway.</text>
</comment>
<evidence type="ECO:0000256" key="1">
    <source>
        <dbReference type="ARBA" id="ARBA00001917"/>
    </source>
</evidence>
<dbReference type="GO" id="GO:0005737">
    <property type="term" value="C:cytoplasm"/>
    <property type="evidence" value="ECO:0007669"/>
    <property type="project" value="InterPro"/>
</dbReference>
<dbReference type="Gene3D" id="3.20.20.70">
    <property type="entry name" value="Aldolase class I"/>
    <property type="match status" value="1"/>
</dbReference>
<dbReference type="Gene3D" id="2.30.26.10">
    <property type="entry name" value="Dihydroorotate Dehydrogenase A, chain A, domain 2"/>
    <property type="match status" value="1"/>
</dbReference>
<evidence type="ECO:0000313" key="8">
    <source>
        <dbReference type="EMBL" id="BAL59766.1"/>
    </source>
</evidence>
<dbReference type="GO" id="GO:0044205">
    <property type="term" value="P:'de novo' UMP biosynthetic process"/>
    <property type="evidence" value="ECO:0007669"/>
    <property type="project" value="UniProtKB-UniPathway"/>
</dbReference>
<gene>
    <name evidence="8" type="ORF">HGMM_OP4C402</name>
</gene>
<evidence type="ECO:0000259" key="7">
    <source>
        <dbReference type="Pfam" id="PF01180"/>
    </source>
</evidence>
<name>H5STB6_ACEAU</name>
<protein>
    <submittedName>
        <fullName evidence="8">Dihydroorotate dehydrogenase</fullName>
    </submittedName>
</protein>
<sequence length="314" mass="34347">MAIRVYPPITNASGPNSVTYEELERIARSAAGAIVTKSMTHCPRQGNPEPRLRAHLDNELGSLNSMGLPNLGYQAYAKFIPKLKEFGKPVIASIASAPCAHKLSPIEQYREIAVALEKAGADAIELNLSCPNLEDVPIAMDPPSVRAVLESVTRAVKIPVGVKLAPYNNVPKLFEEIAQTLLDFEIAYVATINSEPLTLDIDVKTRTKVIRPHDGFGGLGGPAVLPIALAEVHRFYKFFQRHNAPIAVWGVGGITKPEDAIKHFLAGASVVQIGTLFLWEGPQAFERLWAGIQRWLHENGFSHIEEIIGQVREI</sequence>
<dbReference type="InterPro" id="IPR012135">
    <property type="entry name" value="Dihydroorotate_DH_1_2"/>
</dbReference>
<dbReference type="UniPathway" id="UPA00070"/>
<dbReference type="InterPro" id="IPR023359">
    <property type="entry name" value="Dihydro_DH_chainA_dom2"/>
</dbReference>
<comment type="cofactor">
    <cofactor evidence="1">
        <name>FMN</name>
        <dbReference type="ChEBI" id="CHEBI:58210"/>
    </cofactor>
</comment>
<keyword evidence="3" id="KW-0285">Flavoprotein</keyword>